<dbReference type="EMBL" id="WNKS01000007">
    <property type="protein sequence ID" value="MTV31429.1"/>
    <property type="molecule type" value="Genomic_DNA"/>
</dbReference>
<dbReference type="PANTHER" id="PTHR35303:SF5">
    <property type="entry name" value="OS02G0197800 PROTEIN"/>
    <property type="match status" value="1"/>
</dbReference>
<dbReference type="Proteomes" id="UP000439113">
    <property type="component" value="Unassembled WGS sequence"/>
</dbReference>
<evidence type="ECO:0000259" key="3">
    <source>
        <dbReference type="Pfam" id="PF06155"/>
    </source>
</evidence>
<dbReference type="InterPro" id="IPR038492">
    <property type="entry name" value="GBBH-like_N_sf"/>
</dbReference>
<dbReference type="AlphaFoldDB" id="A0A6N8DLS1"/>
<dbReference type="RefSeq" id="WP_155446113.1">
    <property type="nucleotide sequence ID" value="NZ_JAOQNR010000010.1"/>
</dbReference>
<dbReference type="GO" id="GO:0046872">
    <property type="term" value="F:metal ion binding"/>
    <property type="evidence" value="ECO:0007669"/>
    <property type="project" value="UniProtKB-KW"/>
</dbReference>
<sequence length="117" mass="12681">MVQAMPEEIRVTEAGATLNLVYGEREAYALPAEYLRVLTPSAEARGHNGVGGRTVAGKAGVRVAGVEPVGNYAIKLIFDDGHSTGIYTWDFLRELCLDQTAKWQAYLDELAAQGLAR</sequence>
<evidence type="ECO:0000256" key="2">
    <source>
        <dbReference type="ARBA" id="ARBA00023004"/>
    </source>
</evidence>
<proteinExistence type="predicted"/>
<feature type="domain" description="Gamma-butyrobetaine hydroxylase-like N-terminal" evidence="3">
    <location>
        <begin position="9"/>
        <end position="93"/>
    </location>
</feature>
<comment type="caution">
    <text evidence="4">The sequence shown here is derived from an EMBL/GenBank/DDBJ whole genome shotgun (WGS) entry which is preliminary data.</text>
</comment>
<dbReference type="OrthoDB" id="9794178at2"/>
<gene>
    <name evidence="4" type="ORF">GJ654_10525</name>
</gene>
<keyword evidence="2" id="KW-0408">Iron</keyword>
<dbReference type="InterPro" id="IPR010376">
    <property type="entry name" value="GBBH-like_N"/>
</dbReference>
<dbReference type="Gene3D" id="3.30.2020.30">
    <property type="match status" value="1"/>
</dbReference>
<evidence type="ECO:0000313" key="4">
    <source>
        <dbReference type="EMBL" id="MTV31429.1"/>
    </source>
</evidence>
<organism evidence="4 5">
    <name type="scientific">Rhodoblastus acidophilus</name>
    <name type="common">Rhodopseudomonas acidophila</name>
    <dbReference type="NCBI Taxonomy" id="1074"/>
    <lineage>
        <taxon>Bacteria</taxon>
        <taxon>Pseudomonadati</taxon>
        <taxon>Pseudomonadota</taxon>
        <taxon>Alphaproteobacteria</taxon>
        <taxon>Hyphomicrobiales</taxon>
        <taxon>Rhodoblastaceae</taxon>
        <taxon>Rhodoblastus</taxon>
    </lineage>
</organism>
<name>A0A6N8DLS1_RHOAC</name>
<keyword evidence="1" id="KW-0479">Metal-binding</keyword>
<reference evidence="4 5" key="1">
    <citation type="submission" date="2019-11" db="EMBL/GenBank/DDBJ databases">
        <title>Whole-genome sequence of a Rhodoblastus acidophilus DSM 142.</title>
        <authorList>
            <person name="Kyndt J.A."/>
            <person name="Meyer T.E."/>
        </authorList>
    </citation>
    <scope>NUCLEOTIDE SEQUENCE [LARGE SCALE GENOMIC DNA]</scope>
    <source>
        <strain evidence="4 5">DSM 142</strain>
    </source>
</reference>
<dbReference type="Pfam" id="PF06155">
    <property type="entry name" value="GBBH-like_N"/>
    <property type="match status" value="1"/>
</dbReference>
<evidence type="ECO:0000313" key="5">
    <source>
        <dbReference type="Proteomes" id="UP000439113"/>
    </source>
</evidence>
<accession>A0A6N8DLS1</accession>
<evidence type="ECO:0000256" key="1">
    <source>
        <dbReference type="ARBA" id="ARBA00022723"/>
    </source>
</evidence>
<protein>
    <submittedName>
        <fullName evidence="4">DUF971 domain-containing protein</fullName>
    </submittedName>
</protein>
<dbReference type="PANTHER" id="PTHR35303">
    <property type="entry name" value="OS02G0197800 PROTEIN"/>
    <property type="match status" value="1"/>
</dbReference>